<protein>
    <submittedName>
        <fullName evidence="1">Uncharacterized protein</fullName>
    </submittedName>
</protein>
<sequence length="37" mass="4489">MDCYSFCCFLFRLENLNCYEIQVFTCIFFGCRYLIGL</sequence>
<accession>C0PSZ2</accession>
<dbReference type="EMBL" id="BT071473">
    <property type="protein sequence ID" value="ACN40932.1"/>
    <property type="molecule type" value="mRNA"/>
</dbReference>
<proteinExistence type="evidence at transcript level"/>
<dbReference type="AlphaFoldDB" id="C0PSZ2"/>
<reference evidence="1" key="1">
    <citation type="submission" date="2009-02" db="EMBL/GenBank/DDBJ databases">
        <title>Full length sequence-verified cDNA sequences from Sitka spruce (Picea sitchensis).</title>
        <authorList>
            <person name="Reid K.E."/>
            <person name="Liao N."/>
            <person name="Ralph S."/>
            <person name="Kolosova N."/>
            <person name="Oddy C."/>
            <person name="Moore R."/>
            <person name="Mayo M."/>
            <person name="Wagner S."/>
            <person name="King J."/>
            <person name="Yanchuk A."/>
            <person name="Holt R."/>
            <person name="Jones S."/>
            <person name="Marra M."/>
            <person name="Ritland C.E."/>
            <person name="Ritland K."/>
            <person name="Bohlmann J."/>
        </authorList>
    </citation>
    <scope>NUCLEOTIDE SEQUENCE</scope>
    <source>
        <tissue evidence="1">Bark</tissue>
    </source>
</reference>
<name>C0PSZ2_PICSI</name>
<organism evidence="1">
    <name type="scientific">Picea sitchensis</name>
    <name type="common">Sitka spruce</name>
    <name type="synonym">Pinus sitchensis</name>
    <dbReference type="NCBI Taxonomy" id="3332"/>
    <lineage>
        <taxon>Eukaryota</taxon>
        <taxon>Viridiplantae</taxon>
        <taxon>Streptophyta</taxon>
        <taxon>Embryophyta</taxon>
        <taxon>Tracheophyta</taxon>
        <taxon>Spermatophyta</taxon>
        <taxon>Pinopsida</taxon>
        <taxon>Pinidae</taxon>
        <taxon>Conifers I</taxon>
        <taxon>Pinales</taxon>
        <taxon>Pinaceae</taxon>
        <taxon>Picea</taxon>
    </lineage>
</organism>
<evidence type="ECO:0000313" key="1">
    <source>
        <dbReference type="EMBL" id="ACN40932.1"/>
    </source>
</evidence>